<proteinExistence type="predicted"/>
<dbReference type="Proteomes" id="UP000008915">
    <property type="component" value="Chromosome"/>
</dbReference>
<reference evidence="4" key="2">
    <citation type="journal article" date="2010" name="Stand. Genomic Sci.">
        <title>Complete genome sequence of Thermaerobacter marianensis type strain (7p75aT).</title>
        <authorList>
            <person name="Han C."/>
            <person name="Gu W."/>
            <person name="Zhang X."/>
            <person name="Lapidus A."/>
            <person name="Nolan M."/>
            <person name="Copeland A."/>
            <person name="Lucas S."/>
            <person name="Glavina Del Rio T."/>
            <person name="Tice H."/>
            <person name="Cheng J."/>
            <person name="Tapia R."/>
            <person name="Goodwin L."/>
            <person name="Pitluck S."/>
            <person name="Pagani I."/>
            <person name="Ivanova N."/>
            <person name="Mavromatis K."/>
            <person name="Mikhailova N."/>
            <person name="Pati A."/>
            <person name="Chen A."/>
            <person name="Palaniappan K."/>
            <person name="Land M."/>
            <person name="Hauser L."/>
            <person name="Chang Y."/>
            <person name="Jeffries C."/>
            <person name="Schneider S."/>
            <person name="Rohde M."/>
            <person name="Goker M."/>
            <person name="Pukall R."/>
            <person name="Woyke T."/>
            <person name="Bristow J."/>
            <person name="Eisen J."/>
            <person name="Markowitz V."/>
            <person name="Hugenholtz P."/>
            <person name="Kyrpides N."/>
            <person name="Klenk H."/>
            <person name="Detter J."/>
        </authorList>
    </citation>
    <scope>NUCLEOTIDE SEQUENCE [LARGE SCALE GENOMIC DNA]</scope>
    <source>
        <strain evidence="4">ATCC 700841 / DSM 12885 / JCM 10246 / 7p75a</strain>
    </source>
</reference>
<reference evidence="3 4" key="1">
    <citation type="journal article" date="2010" name="Stand. Genomic Sci.">
        <title>Complete genome sequence of Thermaerobacter marianensis type strain (7p75a).</title>
        <authorList>
            <person name="Han C."/>
            <person name="Gu W."/>
            <person name="Zhang X."/>
            <person name="Lapidus A."/>
            <person name="Nolan M."/>
            <person name="Copeland A."/>
            <person name="Lucas S."/>
            <person name="Del Rio T.G."/>
            <person name="Tice H."/>
            <person name="Cheng J.F."/>
            <person name="Tapia R."/>
            <person name="Goodwin L."/>
            <person name="Pitluck S."/>
            <person name="Pagani I."/>
            <person name="Ivanova N."/>
            <person name="Mavromatis K."/>
            <person name="Mikhailova N."/>
            <person name="Pati A."/>
            <person name="Chen A."/>
            <person name="Palaniappan K."/>
            <person name="Land M."/>
            <person name="Hauser L."/>
            <person name="Chang Y.J."/>
            <person name="Jeffries C.D."/>
            <person name="Schneider S."/>
            <person name="Rohde M."/>
            <person name="Goker M."/>
            <person name="Pukall R."/>
            <person name="Woyke T."/>
            <person name="Bristow J."/>
            <person name="Eisen J.A."/>
            <person name="Markowitz V."/>
            <person name="Hugenholtz P."/>
            <person name="Kyrpides N.C."/>
            <person name="Klenk H.P."/>
            <person name="Detter J.C."/>
        </authorList>
    </citation>
    <scope>NUCLEOTIDE SEQUENCE [LARGE SCALE GENOMIC DNA]</scope>
    <source>
        <strain evidence="4">ATCC 700841 / DSM 12885 / JCM 10246 / 7p75a</strain>
    </source>
</reference>
<sequence length="98" mass="11299">MDAGLQQDVARHARMEIAARVEGHYRENVRLIKRLLLVWFLVSYGAALVVEALNRITFLGFPFGYYMAAQGSIAVFVVLIFIYARKMEEIDRRYGVDE</sequence>
<organism evidence="3 4">
    <name type="scientific">Thermaerobacter marianensis (strain ATCC 700841 / DSM 12885 / JCM 10246 / 7p75a)</name>
    <dbReference type="NCBI Taxonomy" id="644966"/>
    <lineage>
        <taxon>Bacteria</taxon>
        <taxon>Bacillati</taxon>
        <taxon>Bacillota</taxon>
        <taxon>Clostridia</taxon>
        <taxon>Eubacteriales</taxon>
        <taxon>Clostridiales Family XVII. Incertae Sedis</taxon>
        <taxon>Thermaerobacter</taxon>
    </lineage>
</organism>
<dbReference type="NCBIfam" id="TIGR03647">
    <property type="entry name" value="Na_symport_sm"/>
    <property type="match status" value="1"/>
</dbReference>
<protein>
    <submittedName>
        <fullName evidence="3">Solute symporter protein</fullName>
    </submittedName>
</protein>
<evidence type="ECO:0000256" key="1">
    <source>
        <dbReference type="SAM" id="Phobius"/>
    </source>
</evidence>
<feature type="domain" description="Sodium symporter small subunit" evidence="2">
    <location>
        <begin position="23"/>
        <end position="97"/>
    </location>
</feature>
<accession>E6SGL6</accession>
<keyword evidence="1" id="KW-0472">Membrane</keyword>
<dbReference type="EMBL" id="CP002344">
    <property type="protein sequence ID" value="ADU50562.1"/>
    <property type="molecule type" value="Genomic_DNA"/>
</dbReference>
<dbReference type="KEGG" id="tmr:Tmar_0441"/>
<dbReference type="eggNOG" id="COG4327">
    <property type="taxonomic scope" value="Bacteria"/>
</dbReference>
<feature type="transmembrane region" description="Helical" evidence="1">
    <location>
        <begin position="65"/>
        <end position="84"/>
    </location>
</feature>
<feature type="transmembrane region" description="Helical" evidence="1">
    <location>
        <begin position="35"/>
        <end position="53"/>
    </location>
</feature>
<dbReference type="AlphaFoldDB" id="E6SGL6"/>
<evidence type="ECO:0000259" key="2">
    <source>
        <dbReference type="Pfam" id="PF13937"/>
    </source>
</evidence>
<dbReference type="Pfam" id="PF13937">
    <property type="entry name" value="DUF4212"/>
    <property type="match status" value="1"/>
</dbReference>
<name>E6SGL6_THEM7</name>
<evidence type="ECO:0000313" key="3">
    <source>
        <dbReference type="EMBL" id="ADU50562.1"/>
    </source>
</evidence>
<keyword evidence="1" id="KW-1133">Transmembrane helix</keyword>
<dbReference type="STRING" id="644966.Tmar_0441"/>
<keyword evidence="4" id="KW-1185">Reference proteome</keyword>
<dbReference type="HOGENOM" id="CLU_140854_4_1_9"/>
<keyword evidence="1" id="KW-0812">Transmembrane</keyword>
<evidence type="ECO:0000313" key="4">
    <source>
        <dbReference type="Proteomes" id="UP000008915"/>
    </source>
</evidence>
<gene>
    <name evidence="3" type="ordered locus">Tmar_0441</name>
</gene>
<dbReference type="InterPro" id="IPR019886">
    <property type="entry name" value="Na_symporter_ssu"/>
</dbReference>